<dbReference type="PANTHER" id="PTHR30008">
    <property type="entry name" value="EXODEOXYRIBONUCLEASE 7 LARGE SUBUNIT"/>
    <property type="match status" value="1"/>
</dbReference>
<keyword evidence="2" id="KW-0540">Nuclease</keyword>
<protein>
    <submittedName>
        <fullName evidence="7">Uncharacterized protein</fullName>
    </submittedName>
</protein>
<name>A0A381WF01_9ZZZZ</name>
<dbReference type="Pfam" id="PF13742">
    <property type="entry name" value="tRNA_anti_2"/>
    <property type="match status" value="1"/>
</dbReference>
<dbReference type="InterPro" id="IPR025824">
    <property type="entry name" value="OB-fold_nuc-bd_dom"/>
</dbReference>
<dbReference type="NCBIfam" id="TIGR00237">
    <property type="entry name" value="xseA"/>
    <property type="match status" value="1"/>
</dbReference>
<evidence type="ECO:0000256" key="4">
    <source>
        <dbReference type="ARBA" id="ARBA00022839"/>
    </source>
</evidence>
<dbReference type="AlphaFoldDB" id="A0A381WF01"/>
<dbReference type="EMBL" id="UINC01011477">
    <property type="protein sequence ID" value="SVA50638.1"/>
    <property type="molecule type" value="Genomic_DNA"/>
</dbReference>
<evidence type="ECO:0000259" key="5">
    <source>
        <dbReference type="Pfam" id="PF02601"/>
    </source>
</evidence>
<sequence>MPEYQSCYTVSNLNSQIRNLLEGSLSDIWVKGEISNFHHHPSSGHMYFTLKDENGELRCAMFRGNNQFLKFKPSNGMEVRLFGSVTVYEQRGQVQLKVSLMEPAGLGDLFKAFDALKKALSEEGLFDPVHKQPLPKYPKKIGVVTSGSSAAFQDIIHVLKRRSPHVEIILKSVSVQGESSALDIADGINEMNQFGQVDVIILGRGGGSLEDLWSFNEEAVARSIFKSDIPIISAVGHETDFTISDFVADLRAPSPSAAAELASIPTEDIDVSLREFKVDLANVLEKIIERSWVRMDHLETRTSLQQPQKIIEAQSDTVSNYYQRIIQVMQTSQKNFVNKTTVLEKQLIGLGPSQVLNRGYSIAYMDSGEIIRTSVDIEIGDPFTLTTGKGSLGAEKTSDL</sequence>
<evidence type="ECO:0000256" key="2">
    <source>
        <dbReference type="ARBA" id="ARBA00022722"/>
    </source>
</evidence>
<dbReference type="GO" id="GO:0003676">
    <property type="term" value="F:nucleic acid binding"/>
    <property type="evidence" value="ECO:0007669"/>
    <property type="project" value="InterPro"/>
</dbReference>
<dbReference type="InterPro" id="IPR003753">
    <property type="entry name" value="Exonuc_VII_L"/>
</dbReference>
<reference evidence="7" key="1">
    <citation type="submission" date="2018-05" db="EMBL/GenBank/DDBJ databases">
        <authorList>
            <person name="Lanie J.A."/>
            <person name="Ng W.-L."/>
            <person name="Kazmierczak K.M."/>
            <person name="Andrzejewski T.M."/>
            <person name="Davidsen T.M."/>
            <person name="Wayne K.J."/>
            <person name="Tettelin H."/>
            <person name="Glass J.I."/>
            <person name="Rusch D."/>
            <person name="Podicherti R."/>
            <person name="Tsui H.-C.T."/>
            <person name="Winkler M.E."/>
        </authorList>
    </citation>
    <scope>NUCLEOTIDE SEQUENCE</scope>
</reference>
<feature type="domain" description="OB-fold nucleic acid binding" evidence="6">
    <location>
        <begin position="8"/>
        <end position="101"/>
    </location>
</feature>
<dbReference type="InterPro" id="IPR020579">
    <property type="entry name" value="Exonuc_VII_lsu_C"/>
</dbReference>
<dbReference type="PANTHER" id="PTHR30008:SF0">
    <property type="entry name" value="EXODEOXYRIBONUCLEASE 7 LARGE SUBUNIT"/>
    <property type="match status" value="1"/>
</dbReference>
<accession>A0A381WF01</accession>
<organism evidence="7">
    <name type="scientific">marine metagenome</name>
    <dbReference type="NCBI Taxonomy" id="408172"/>
    <lineage>
        <taxon>unclassified sequences</taxon>
        <taxon>metagenomes</taxon>
        <taxon>ecological metagenomes</taxon>
    </lineage>
</organism>
<dbReference type="CDD" id="cd04489">
    <property type="entry name" value="ExoVII_LU_OBF"/>
    <property type="match status" value="1"/>
</dbReference>
<dbReference type="Gene3D" id="2.40.50.1010">
    <property type="match status" value="1"/>
</dbReference>
<evidence type="ECO:0000256" key="1">
    <source>
        <dbReference type="ARBA" id="ARBA00022490"/>
    </source>
</evidence>
<dbReference type="GO" id="GO:0008855">
    <property type="term" value="F:exodeoxyribonuclease VII activity"/>
    <property type="evidence" value="ECO:0007669"/>
    <property type="project" value="InterPro"/>
</dbReference>
<keyword evidence="4" id="KW-0269">Exonuclease</keyword>
<dbReference type="Pfam" id="PF02601">
    <property type="entry name" value="Exonuc_VII_L"/>
    <property type="match status" value="1"/>
</dbReference>
<dbReference type="GO" id="GO:0009318">
    <property type="term" value="C:exodeoxyribonuclease VII complex"/>
    <property type="evidence" value="ECO:0007669"/>
    <property type="project" value="InterPro"/>
</dbReference>
<keyword evidence="1" id="KW-0963">Cytoplasm</keyword>
<proteinExistence type="inferred from homology"/>
<evidence type="ECO:0000313" key="7">
    <source>
        <dbReference type="EMBL" id="SVA50638.1"/>
    </source>
</evidence>
<dbReference type="GO" id="GO:0006308">
    <property type="term" value="P:DNA catabolic process"/>
    <property type="evidence" value="ECO:0007669"/>
    <property type="project" value="InterPro"/>
</dbReference>
<evidence type="ECO:0000259" key="6">
    <source>
        <dbReference type="Pfam" id="PF13742"/>
    </source>
</evidence>
<gene>
    <name evidence="7" type="ORF">METZ01_LOCUS103492</name>
</gene>
<dbReference type="HAMAP" id="MF_00378">
    <property type="entry name" value="Exonuc_7_L"/>
    <property type="match status" value="1"/>
</dbReference>
<evidence type="ECO:0000256" key="3">
    <source>
        <dbReference type="ARBA" id="ARBA00022801"/>
    </source>
</evidence>
<keyword evidence="3" id="KW-0378">Hydrolase</keyword>
<feature type="domain" description="Exonuclease VII large subunit C-terminal" evidence="5">
    <location>
        <begin position="125"/>
        <end position="345"/>
    </location>
</feature>